<proteinExistence type="predicted"/>
<evidence type="ECO:0000313" key="1">
    <source>
        <dbReference type="EMBL" id="VBB69539.1"/>
    </source>
</evidence>
<organism evidence="1">
    <name type="scientific">invertebrate metagenome</name>
    <dbReference type="NCBI Taxonomy" id="1711999"/>
    <lineage>
        <taxon>unclassified sequences</taxon>
        <taxon>metagenomes</taxon>
        <taxon>organismal metagenomes</taxon>
    </lineage>
</organism>
<dbReference type="EMBL" id="LR026963">
    <property type="protein sequence ID" value="VBB69539.1"/>
    <property type="molecule type" value="Genomic_DNA"/>
</dbReference>
<name>A0A484H6B3_9ZZZZ</name>
<gene>
    <name evidence="1" type="ORF">RIEGSTA812A_PEG_1012</name>
</gene>
<sequence>MHPGLSGSAFTEDVLALPGQQHISRRFDARHFAVAQRRTHTNYEAVKPEVQEARSSDRL</sequence>
<dbReference type="AlphaFoldDB" id="A0A484H6B3"/>
<accession>A0A484H6B3</accession>
<protein>
    <submittedName>
        <fullName evidence="1">Uncharacterized protein</fullName>
    </submittedName>
</protein>
<reference evidence="1" key="1">
    <citation type="submission" date="2018-10" db="EMBL/GenBank/DDBJ databases">
        <authorList>
            <person name="Gruber-Vodicka H."/>
            <person name="Jaeckle O."/>
        </authorList>
    </citation>
    <scope>NUCLEOTIDE SEQUENCE</scope>
</reference>